<evidence type="ECO:0000313" key="3">
    <source>
        <dbReference type="Proteomes" id="UP000279259"/>
    </source>
</evidence>
<dbReference type="InterPro" id="IPR011992">
    <property type="entry name" value="EF-hand-dom_pair"/>
</dbReference>
<sequence>MSAATRRSTRNAASAPTDADTDADAEFLALPARQRRAVDRAFDRGLAQAGRGNGRKRRKLATSSGLSTPGGFDVNSGGGFLNDVDVGRGGFMEAGGFLPDINDKDGGFIPDDDAPSASVSSPPTPSSDRLPLRFIPGLLAALKLPSDDDVLEVFRASASGWEDYAGAGAGAGSSKRRGREEEAGVERKDFRAMSEEEEGEDVYIGEESESSLSSLSSDSEYGGRRKGKGRPGKDAPPGKPTRRSKKALEESGPVKLSSRQREVVRDIWDMLKPDSSARGGNILGRDEVKRLVRDLGEMWSDDEITEMVTLFSTQHEQRGLSFDDFGAVMLRAGLL</sequence>
<dbReference type="Gene3D" id="1.10.238.10">
    <property type="entry name" value="EF-hand"/>
    <property type="match status" value="1"/>
</dbReference>
<gene>
    <name evidence="2" type="ORF">EHS25_008720</name>
</gene>
<evidence type="ECO:0008006" key="4">
    <source>
        <dbReference type="Google" id="ProtNLM"/>
    </source>
</evidence>
<reference evidence="2 3" key="1">
    <citation type="submission" date="2018-11" db="EMBL/GenBank/DDBJ databases">
        <title>Genome sequence of Saitozyma podzolica DSM 27192.</title>
        <authorList>
            <person name="Aliyu H."/>
            <person name="Gorte O."/>
            <person name="Ochsenreither K."/>
        </authorList>
    </citation>
    <scope>NUCLEOTIDE SEQUENCE [LARGE SCALE GENOMIC DNA]</scope>
    <source>
        <strain evidence="2 3">DSM 27192</strain>
    </source>
</reference>
<evidence type="ECO:0000256" key="1">
    <source>
        <dbReference type="SAM" id="MobiDB-lite"/>
    </source>
</evidence>
<feature type="compositionally biased region" description="Low complexity" evidence="1">
    <location>
        <begin position="1"/>
        <end position="18"/>
    </location>
</feature>
<dbReference type="EMBL" id="RSCD01000006">
    <property type="protein sequence ID" value="RSH92305.1"/>
    <property type="molecule type" value="Genomic_DNA"/>
</dbReference>
<protein>
    <recommendedName>
        <fullName evidence="4">EF-hand domain-containing protein</fullName>
    </recommendedName>
</protein>
<feature type="region of interest" description="Disordered" evidence="1">
    <location>
        <begin position="41"/>
        <end position="78"/>
    </location>
</feature>
<feature type="region of interest" description="Disordered" evidence="1">
    <location>
        <begin position="102"/>
        <end position="130"/>
    </location>
</feature>
<comment type="caution">
    <text evidence="2">The sequence shown here is derived from an EMBL/GenBank/DDBJ whole genome shotgun (WGS) entry which is preliminary data.</text>
</comment>
<name>A0A427YMJ0_9TREE</name>
<proteinExistence type="predicted"/>
<organism evidence="2 3">
    <name type="scientific">Saitozyma podzolica</name>
    <dbReference type="NCBI Taxonomy" id="1890683"/>
    <lineage>
        <taxon>Eukaryota</taxon>
        <taxon>Fungi</taxon>
        <taxon>Dikarya</taxon>
        <taxon>Basidiomycota</taxon>
        <taxon>Agaricomycotina</taxon>
        <taxon>Tremellomycetes</taxon>
        <taxon>Tremellales</taxon>
        <taxon>Trimorphomycetaceae</taxon>
        <taxon>Saitozyma</taxon>
    </lineage>
</organism>
<keyword evidence="3" id="KW-1185">Reference proteome</keyword>
<evidence type="ECO:0000313" key="2">
    <source>
        <dbReference type="EMBL" id="RSH92305.1"/>
    </source>
</evidence>
<dbReference type="SUPFAM" id="SSF47473">
    <property type="entry name" value="EF-hand"/>
    <property type="match status" value="1"/>
</dbReference>
<feature type="compositionally biased region" description="Acidic residues" evidence="1">
    <location>
        <begin position="195"/>
        <end position="209"/>
    </location>
</feature>
<feature type="compositionally biased region" description="Low complexity" evidence="1">
    <location>
        <begin position="210"/>
        <end position="220"/>
    </location>
</feature>
<dbReference type="AlphaFoldDB" id="A0A427YMJ0"/>
<feature type="region of interest" description="Disordered" evidence="1">
    <location>
        <begin position="164"/>
        <end position="257"/>
    </location>
</feature>
<feature type="compositionally biased region" description="Basic and acidic residues" evidence="1">
    <location>
        <begin position="178"/>
        <end position="194"/>
    </location>
</feature>
<accession>A0A427YMJ0</accession>
<feature type="region of interest" description="Disordered" evidence="1">
    <location>
        <begin position="1"/>
        <end position="26"/>
    </location>
</feature>
<dbReference type="OrthoDB" id="2530165at2759"/>
<dbReference type="Proteomes" id="UP000279259">
    <property type="component" value="Unassembled WGS sequence"/>
</dbReference>